<dbReference type="Proteomes" id="UP000676409">
    <property type="component" value="Chromosome"/>
</dbReference>
<dbReference type="AlphaFoldDB" id="A0A975G3F8"/>
<proteinExistence type="predicted"/>
<sequence>MIQSSRPLRIAAFGFRRFPPRDGSAGAEKYVLELLPRLVARGCQVTAYERAYPGEALPPPHEHLGVTVRAVRTTRRSGLEALLHSAKVTLDIILHNRADVVHMQNGGNSPFALLLRLFGKKTFLSEDGNEWQRGKWSWLGKSYLKMTMFVSAFVHNEIIFDNIFTRAFFEKRFKRKYAFIPFGADVEYDAKAEDVLSRLGLKRGEYFLFVGRFIPDKGLHYLIPAFEGLPTDKALVLVGGSPHPSDYDKALRATQDPRIRFPGYVYGAETHALMKNCFAYVQPSDLEGLSPVILESAYLGAPVICSDIEENRYVLQEHGLYFKKGDIADLRRVLAGALADPEGLKQTAARQSEHVRRVYSWDSVADQHLSVFEGRRERQTAAAAH</sequence>
<evidence type="ECO:0000259" key="2">
    <source>
        <dbReference type="Pfam" id="PF13579"/>
    </source>
</evidence>
<protein>
    <submittedName>
        <fullName evidence="3">Glycosyltransferase family 4 protein</fullName>
    </submittedName>
</protein>
<dbReference type="Pfam" id="PF13579">
    <property type="entry name" value="Glyco_trans_4_4"/>
    <property type="match status" value="1"/>
</dbReference>
<name>A0A975G3F8_9CAUL</name>
<gene>
    <name evidence="3" type="ORF">KCG34_05345</name>
</gene>
<dbReference type="PANTHER" id="PTHR46401">
    <property type="entry name" value="GLYCOSYLTRANSFERASE WBBK-RELATED"/>
    <property type="match status" value="1"/>
</dbReference>
<keyword evidence="4" id="KW-1185">Reference proteome</keyword>
<dbReference type="Pfam" id="PF00534">
    <property type="entry name" value="Glycos_transf_1"/>
    <property type="match status" value="1"/>
</dbReference>
<reference evidence="3" key="1">
    <citation type="submission" date="2021-04" db="EMBL/GenBank/DDBJ databases">
        <title>The complete genome sequence of Caulobacter sp. S6.</title>
        <authorList>
            <person name="Tang Y."/>
            <person name="Ouyang W."/>
            <person name="Liu Q."/>
            <person name="Huang B."/>
            <person name="Guo Z."/>
            <person name="Lei P."/>
        </authorList>
    </citation>
    <scope>NUCLEOTIDE SEQUENCE</scope>
    <source>
        <strain evidence="3">S6</strain>
    </source>
</reference>
<dbReference type="Gene3D" id="3.40.50.2000">
    <property type="entry name" value="Glycogen Phosphorylase B"/>
    <property type="match status" value="2"/>
</dbReference>
<dbReference type="InterPro" id="IPR001296">
    <property type="entry name" value="Glyco_trans_1"/>
</dbReference>
<dbReference type="PANTHER" id="PTHR46401:SF8">
    <property type="entry name" value="BLL6006 PROTEIN"/>
    <property type="match status" value="1"/>
</dbReference>
<dbReference type="RefSeq" id="WP_211939358.1">
    <property type="nucleotide sequence ID" value="NZ_CP073078.1"/>
</dbReference>
<organism evidence="3 4">
    <name type="scientific">Phenylobacterium montanum</name>
    <dbReference type="NCBI Taxonomy" id="2823693"/>
    <lineage>
        <taxon>Bacteria</taxon>
        <taxon>Pseudomonadati</taxon>
        <taxon>Pseudomonadota</taxon>
        <taxon>Alphaproteobacteria</taxon>
        <taxon>Caulobacterales</taxon>
        <taxon>Caulobacteraceae</taxon>
        <taxon>Phenylobacterium</taxon>
    </lineage>
</organism>
<dbReference type="KEGG" id="caul:KCG34_05345"/>
<evidence type="ECO:0000313" key="3">
    <source>
        <dbReference type="EMBL" id="QUD89306.1"/>
    </source>
</evidence>
<dbReference type="InterPro" id="IPR028098">
    <property type="entry name" value="Glyco_trans_4-like_N"/>
</dbReference>
<evidence type="ECO:0000259" key="1">
    <source>
        <dbReference type="Pfam" id="PF00534"/>
    </source>
</evidence>
<dbReference type="CDD" id="cd03801">
    <property type="entry name" value="GT4_PimA-like"/>
    <property type="match status" value="1"/>
</dbReference>
<evidence type="ECO:0000313" key="4">
    <source>
        <dbReference type="Proteomes" id="UP000676409"/>
    </source>
</evidence>
<feature type="domain" description="Glycosyl transferase family 1" evidence="1">
    <location>
        <begin position="203"/>
        <end position="346"/>
    </location>
</feature>
<dbReference type="EMBL" id="CP073078">
    <property type="protein sequence ID" value="QUD89306.1"/>
    <property type="molecule type" value="Genomic_DNA"/>
</dbReference>
<feature type="domain" description="Glycosyltransferase subfamily 4-like N-terminal" evidence="2">
    <location>
        <begin position="26"/>
        <end position="134"/>
    </location>
</feature>
<accession>A0A975G3F8</accession>
<dbReference type="SUPFAM" id="SSF53756">
    <property type="entry name" value="UDP-Glycosyltransferase/glycogen phosphorylase"/>
    <property type="match status" value="1"/>
</dbReference>
<dbReference type="GO" id="GO:0016757">
    <property type="term" value="F:glycosyltransferase activity"/>
    <property type="evidence" value="ECO:0007669"/>
    <property type="project" value="InterPro"/>
</dbReference>